<accession>A0A0C1R551</accession>
<dbReference type="EMBL" id="JHEG02000048">
    <property type="protein sequence ID" value="KIE10908.1"/>
    <property type="molecule type" value="Genomic_DNA"/>
</dbReference>
<sequence length="141" mass="16147">MKNTTWFLALAVFAIGFFTASGSANSSLVVREWFFGFWDCNIDGRPAKMQWYTVNDPQTTCDGDICSSTSGVKVVGRFSDNGTPWVPLAKRWSRNSELAIRYLGNEQDNWYLNYNSSTRSANGWTTWRGKRYSLQCRKINQ</sequence>
<evidence type="ECO:0000256" key="1">
    <source>
        <dbReference type="SAM" id="SignalP"/>
    </source>
</evidence>
<keyword evidence="1" id="KW-0732">Signal</keyword>
<comment type="caution">
    <text evidence="3">The sequence shown here is derived from an EMBL/GenBank/DDBJ whole genome shotgun (WGS) entry which is preliminary data.</text>
</comment>
<organism evidence="3">
    <name type="scientific">Tolypothrix bouteillei VB521301</name>
    <dbReference type="NCBI Taxonomy" id="1479485"/>
    <lineage>
        <taxon>Bacteria</taxon>
        <taxon>Bacillati</taxon>
        <taxon>Cyanobacteriota</taxon>
        <taxon>Cyanophyceae</taxon>
        <taxon>Nostocales</taxon>
        <taxon>Tolypothrichaceae</taxon>
        <taxon>Tolypothrix</taxon>
    </lineage>
</organism>
<gene>
    <name evidence="3" type="ORF">DA73_0220885</name>
    <name evidence="2" type="ORF">DA73_0400016710</name>
</gene>
<dbReference type="Pfam" id="PF19469">
    <property type="entry name" value="DUF6006"/>
    <property type="match status" value="1"/>
</dbReference>
<dbReference type="RefSeq" id="WP_038072759.1">
    <property type="nucleotide sequence ID" value="NZ_JHEG04000001.1"/>
</dbReference>
<dbReference type="Proteomes" id="UP000029738">
    <property type="component" value="Unassembled WGS sequence"/>
</dbReference>
<evidence type="ECO:0000313" key="3">
    <source>
        <dbReference type="EMBL" id="KIE10908.1"/>
    </source>
</evidence>
<feature type="signal peptide" evidence="1">
    <location>
        <begin position="1"/>
        <end position="26"/>
    </location>
</feature>
<dbReference type="InterPro" id="IPR046048">
    <property type="entry name" value="DUF6006"/>
</dbReference>
<proteinExistence type="predicted"/>
<evidence type="ECO:0000313" key="2">
    <source>
        <dbReference type="EMBL" id="KAF3886943.1"/>
    </source>
</evidence>
<dbReference type="AlphaFoldDB" id="A0A0C1R551"/>
<reference evidence="3" key="1">
    <citation type="journal article" date="2015" name="Genome Announc.">
        <title>Draft Genome Sequence of Tolypothrix boutellei Strain VB521301.</title>
        <authorList>
            <person name="Chandrababunaidu M.M."/>
            <person name="Singh D."/>
            <person name="Sen D."/>
            <person name="Bhan S."/>
            <person name="Das S."/>
            <person name="Gupta A."/>
            <person name="Adhikary S.P."/>
            <person name="Tripathy S."/>
        </authorList>
    </citation>
    <scope>NUCLEOTIDE SEQUENCE</scope>
    <source>
        <strain evidence="3">VB521301</strain>
    </source>
</reference>
<dbReference type="EMBL" id="JHEG04000001">
    <property type="protein sequence ID" value="KAF3886943.1"/>
    <property type="molecule type" value="Genomic_DNA"/>
</dbReference>
<reference evidence="2" key="2">
    <citation type="submission" date="2019-11" db="EMBL/GenBank/DDBJ databases">
        <title>Improved Assembly of Tolypothrix boutellei genome.</title>
        <authorList>
            <person name="Sarangi A.N."/>
            <person name="Mukherjee M."/>
            <person name="Ghosh S."/>
            <person name="Singh D."/>
            <person name="Das A."/>
            <person name="Kant S."/>
            <person name="Prusty A."/>
            <person name="Tripathy S."/>
        </authorList>
    </citation>
    <scope>NUCLEOTIDE SEQUENCE</scope>
    <source>
        <strain evidence="2">VB521301</strain>
    </source>
</reference>
<protein>
    <submittedName>
        <fullName evidence="3">Uncharacterized protein</fullName>
    </submittedName>
</protein>
<feature type="chain" id="PRO_5036626536" evidence="1">
    <location>
        <begin position="27"/>
        <end position="141"/>
    </location>
</feature>
<dbReference type="OrthoDB" id="68992at2"/>
<name>A0A0C1R551_9CYAN</name>
<evidence type="ECO:0000313" key="4">
    <source>
        <dbReference type="Proteomes" id="UP000029738"/>
    </source>
</evidence>
<keyword evidence="4" id="KW-1185">Reference proteome</keyword>